<reference evidence="1" key="1">
    <citation type="journal article" date="2014" name="Int. J. Syst. Evol. Microbiol.">
        <title>Complete genome sequence of Corynebacterium casei LMG S-19264T (=DSM 44701T), isolated from a smear-ripened cheese.</title>
        <authorList>
            <consortium name="US DOE Joint Genome Institute (JGI-PGF)"/>
            <person name="Walter F."/>
            <person name="Albersmeier A."/>
            <person name="Kalinowski J."/>
            <person name="Ruckert C."/>
        </authorList>
    </citation>
    <scope>NUCLEOTIDE SEQUENCE</scope>
    <source>
        <strain evidence="1">NBRC 110071</strain>
    </source>
</reference>
<accession>A0AA37SDV7</accession>
<evidence type="ECO:0000313" key="2">
    <source>
        <dbReference type="Proteomes" id="UP001161389"/>
    </source>
</evidence>
<dbReference type="RefSeq" id="WP_284382779.1">
    <property type="nucleotide sequence ID" value="NZ_BSNM01000016.1"/>
</dbReference>
<protein>
    <submittedName>
        <fullName evidence="1">Uncharacterized protein</fullName>
    </submittedName>
</protein>
<dbReference type="Proteomes" id="UP001161389">
    <property type="component" value="Unassembled WGS sequence"/>
</dbReference>
<reference evidence="1" key="2">
    <citation type="submission" date="2023-01" db="EMBL/GenBank/DDBJ databases">
        <title>Draft genome sequence of Litoribrevibacter albus strain NBRC 110071.</title>
        <authorList>
            <person name="Sun Q."/>
            <person name="Mori K."/>
        </authorList>
    </citation>
    <scope>NUCLEOTIDE SEQUENCE</scope>
    <source>
        <strain evidence="1">NBRC 110071</strain>
    </source>
</reference>
<dbReference type="EMBL" id="BSNM01000016">
    <property type="protein sequence ID" value="GLQ32691.1"/>
    <property type="molecule type" value="Genomic_DNA"/>
</dbReference>
<organism evidence="1 2">
    <name type="scientific">Litoribrevibacter albus</name>
    <dbReference type="NCBI Taxonomy" id="1473156"/>
    <lineage>
        <taxon>Bacteria</taxon>
        <taxon>Pseudomonadati</taxon>
        <taxon>Pseudomonadota</taxon>
        <taxon>Gammaproteobacteria</taxon>
        <taxon>Oceanospirillales</taxon>
        <taxon>Oceanospirillaceae</taxon>
        <taxon>Litoribrevibacter</taxon>
    </lineage>
</organism>
<dbReference type="AlphaFoldDB" id="A0AA37SDV7"/>
<name>A0AA37SDV7_9GAMM</name>
<evidence type="ECO:0000313" key="1">
    <source>
        <dbReference type="EMBL" id="GLQ32691.1"/>
    </source>
</evidence>
<proteinExistence type="predicted"/>
<comment type="caution">
    <text evidence="1">The sequence shown here is derived from an EMBL/GenBank/DDBJ whole genome shotgun (WGS) entry which is preliminary data.</text>
</comment>
<gene>
    <name evidence="1" type="ORF">GCM10007876_31700</name>
</gene>
<keyword evidence="2" id="KW-1185">Reference proteome</keyword>
<sequence>MDANEDVCRRFSSTESRRLRIEKRIAKGMTEAQVRASWGNPSQVDQLSDEQSQWFYRRFGESYFLTFLNGCLQGWR</sequence>